<dbReference type="EMBL" id="CP021659">
    <property type="protein sequence ID" value="AWK14377.1"/>
    <property type="molecule type" value="Genomic_DNA"/>
</dbReference>
<dbReference type="Proteomes" id="UP000261875">
    <property type="component" value="Chromosome"/>
</dbReference>
<gene>
    <name evidence="1" type="ORF">CCS41_07645</name>
</gene>
<sequence>MVYCAPSATDCQWKGFDARTDKKHSVAKSLQKNGRTPTLHNKIYYCEYQLDDEGKSEIRMKFEKTNP</sequence>
<name>A0A2U8I5F4_9GAMM</name>
<reference evidence="1 2" key="1">
    <citation type="submission" date="2017-05" db="EMBL/GenBank/DDBJ databases">
        <title>Genome sequence of Candidatus Fukatsuia symbiotica and Candidatus Hamiltonella defensa from Acyrthosiphon pisum strain 5D.</title>
        <authorList>
            <person name="Patel V.A."/>
            <person name="Chevignon G."/>
            <person name="Russell J.A."/>
            <person name="Oliver K.M."/>
        </authorList>
    </citation>
    <scope>NUCLEOTIDE SEQUENCE [LARGE SCALE GENOMIC DNA]</scope>
    <source>
        <strain evidence="1 2">5D</strain>
    </source>
</reference>
<keyword evidence="2" id="KW-1185">Reference proteome</keyword>
<organism evidence="1 2">
    <name type="scientific">Candidatus Fukatsuia symbiotica</name>
    <dbReference type="NCBI Taxonomy" id="1878942"/>
    <lineage>
        <taxon>Bacteria</taxon>
        <taxon>Pseudomonadati</taxon>
        <taxon>Pseudomonadota</taxon>
        <taxon>Gammaproteobacteria</taxon>
        <taxon>Enterobacterales</taxon>
        <taxon>Yersiniaceae</taxon>
        <taxon>Candidatus Fukatsuia</taxon>
    </lineage>
</organism>
<dbReference type="STRING" id="1878942.GCA_900128755_01565"/>
<proteinExistence type="predicted"/>
<dbReference type="AlphaFoldDB" id="A0A2U8I5F4"/>
<dbReference type="KEGG" id="fsm:CCS41_07645"/>
<evidence type="ECO:0000313" key="1">
    <source>
        <dbReference type="EMBL" id="AWK14377.1"/>
    </source>
</evidence>
<accession>A0A2U8I5F4</accession>
<evidence type="ECO:0000313" key="2">
    <source>
        <dbReference type="Proteomes" id="UP000261875"/>
    </source>
</evidence>
<dbReference type="OrthoDB" id="9931556at2"/>
<protein>
    <submittedName>
        <fullName evidence="1">Uncharacterized protein</fullName>
    </submittedName>
</protein>